<dbReference type="SMART" id="SM00248">
    <property type="entry name" value="ANK"/>
    <property type="match status" value="3"/>
</dbReference>
<dbReference type="AlphaFoldDB" id="A0A834H392"/>
<feature type="domain" description="RING-type" evidence="6">
    <location>
        <begin position="358"/>
        <end position="397"/>
    </location>
</feature>
<evidence type="ECO:0000256" key="2">
    <source>
        <dbReference type="ARBA" id="ARBA00023043"/>
    </source>
</evidence>
<feature type="compositionally biased region" description="Polar residues" evidence="5">
    <location>
        <begin position="486"/>
        <end position="496"/>
    </location>
</feature>
<proteinExistence type="predicted"/>
<evidence type="ECO:0000256" key="3">
    <source>
        <dbReference type="PROSITE-ProRule" id="PRU00023"/>
    </source>
</evidence>
<dbReference type="OrthoDB" id="1711136at2759"/>
<dbReference type="InterPro" id="IPR002110">
    <property type="entry name" value="Ankyrin_rpt"/>
</dbReference>
<dbReference type="GO" id="GO:0008270">
    <property type="term" value="F:zinc ion binding"/>
    <property type="evidence" value="ECO:0007669"/>
    <property type="project" value="UniProtKB-KW"/>
</dbReference>
<keyword evidence="8" id="KW-1185">Reference proteome</keyword>
<gene>
    <name evidence="7" type="ORF">RHSIM_Rhsim04G0180200</name>
</gene>
<keyword evidence="4" id="KW-0862">Zinc</keyword>
<dbReference type="InterPro" id="IPR036770">
    <property type="entry name" value="Ankyrin_rpt-contain_sf"/>
</dbReference>
<keyword evidence="2 3" id="KW-0040">ANK repeat</keyword>
<dbReference type="Gene3D" id="3.30.40.10">
    <property type="entry name" value="Zinc/RING finger domain, C3HC4 (zinc finger)"/>
    <property type="match status" value="1"/>
</dbReference>
<dbReference type="Pfam" id="PF00023">
    <property type="entry name" value="Ank"/>
    <property type="match status" value="1"/>
</dbReference>
<organism evidence="7 8">
    <name type="scientific">Rhododendron simsii</name>
    <name type="common">Sims's rhododendron</name>
    <dbReference type="NCBI Taxonomy" id="118357"/>
    <lineage>
        <taxon>Eukaryota</taxon>
        <taxon>Viridiplantae</taxon>
        <taxon>Streptophyta</taxon>
        <taxon>Embryophyta</taxon>
        <taxon>Tracheophyta</taxon>
        <taxon>Spermatophyta</taxon>
        <taxon>Magnoliopsida</taxon>
        <taxon>eudicotyledons</taxon>
        <taxon>Gunneridae</taxon>
        <taxon>Pentapetalae</taxon>
        <taxon>asterids</taxon>
        <taxon>Ericales</taxon>
        <taxon>Ericaceae</taxon>
        <taxon>Ericoideae</taxon>
        <taxon>Rhodoreae</taxon>
        <taxon>Rhododendron</taxon>
    </lineage>
</organism>
<dbReference type="Pfam" id="PF12796">
    <property type="entry name" value="Ank_2"/>
    <property type="match status" value="1"/>
</dbReference>
<accession>A0A834H392</accession>
<feature type="repeat" description="ANK" evidence="3">
    <location>
        <begin position="39"/>
        <end position="72"/>
    </location>
</feature>
<dbReference type="SMART" id="SM00184">
    <property type="entry name" value="RING"/>
    <property type="match status" value="1"/>
</dbReference>
<dbReference type="PROSITE" id="PS50297">
    <property type="entry name" value="ANK_REP_REGION"/>
    <property type="match status" value="2"/>
</dbReference>
<evidence type="ECO:0000313" key="7">
    <source>
        <dbReference type="EMBL" id="KAF7146662.1"/>
    </source>
</evidence>
<dbReference type="Gene3D" id="1.25.40.20">
    <property type="entry name" value="Ankyrin repeat-containing domain"/>
    <property type="match status" value="1"/>
</dbReference>
<dbReference type="SUPFAM" id="SSF48403">
    <property type="entry name" value="Ankyrin repeat"/>
    <property type="match status" value="1"/>
</dbReference>
<evidence type="ECO:0000256" key="4">
    <source>
        <dbReference type="PROSITE-ProRule" id="PRU00175"/>
    </source>
</evidence>
<dbReference type="PANTHER" id="PTHR24171">
    <property type="entry name" value="ANKYRIN REPEAT DOMAIN-CONTAINING PROTEIN 39-RELATED"/>
    <property type="match status" value="1"/>
</dbReference>
<evidence type="ECO:0000259" key="6">
    <source>
        <dbReference type="PROSITE" id="PS50089"/>
    </source>
</evidence>
<dbReference type="Pfam" id="PF13920">
    <property type="entry name" value="zf-C3HC4_3"/>
    <property type="match status" value="1"/>
</dbReference>
<protein>
    <recommendedName>
        <fullName evidence="6">RING-type domain-containing protein</fullName>
    </recommendedName>
</protein>
<reference evidence="7" key="1">
    <citation type="submission" date="2019-11" db="EMBL/GenBank/DDBJ databases">
        <authorList>
            <person name="Liu Y."/>
            <person name="Hou J."/>
            <person name="Li T.-Q."/>
            <person name="Guan C.-H."/>
            <person name="Wu X."/>
            <person name="Wu H.-Z."/>
            <person name="Ling F."/>
            <person name="Zhang R."/>
            <person name="Shi X.-G."/>
            <person name="Ren J.-P."/>
            <person name="Chen E.-F."/>
            <person name="Sun J.-M."/>
        </authorList>
    </citation>
    <scope>NUCLEOTIDE SEQUENCE</scope>
    <source>
        <strain evidence="7">Adult_tree_wgs_1</strain>
        <tissue evidence="7">Leaves</tissue>
    </source>
</reference>
<keyword evidence="1" id="KW-0677">Repeat</keyword>
<evidence type="ECO:0000256" key="1">
    <source>
        <dbReference type="ARBA" id="ARBA00022737"/>
    </source>
</evidence>
<sequence length="496" mass="53893">MGQQPSKDQLLYQYASSGKVDKIKALRAQGAELEWIDELGRTPLILACMRSRKYNVAKTLIELGANVNAYCPGSNAGTPLHHAVEKGLKRTVKLLLSHGANALVMNDDSQTPLDVARVKQRSKIVRAIESHICLFSGWLREPFGPVILKVLAPQLLSRKVWVTVLPCASRNLGMPLKLELAIYSSLKDSQPRNLVALSNANMGGIKFIQSDHAVIISDIRNKTRIKLAPAKETDKQQLQRFCNACKGILQEPVAQAQVIPPTAPSSVEDLELAMAINASIQFAMESRSPYVDPNPIFGARTSSSSQSGWVRNHNELQEVGSSGYPSHFIQNHIQTPSSLRSAPPIENAVLDGGASSSCVICLDAPVEGACIPCGHMAGCMSCLNEIKGKNWGCPVCRTKINQVEIRQVMHPYFPFNTRASVIPASRLSPVEDIELAMAINASIQSTMESRPPYVDANPISGASASSSCQSGSMRNHNEIQEVGLKRQSNSTHSESQ</sequence>
<keyword evidence="4" id="KW-0479">Metal-binding</keyword>
<dbReference type="PROSITE" id="PS50089">
    <property type="entry name" value="ZF_RING_2"/>
    <property type="match status" value="1"/>
</dbReference>
<dbReference type="InterPro" id="IPR001841">
    <property type="entry name" value="Znf_RING"/>
</dbReference>
<feature type="compositionally biased region" description="Low complexity" evidence="5">
    <location>
        <begin position="461"/>
        <end position="472"/>
    </location>
</feature>
<feature type="repeat" description="ANK" evidence="3">
    <location>
        <begin position="75"/>
        <end position="107"/>
    </location>
</feature>
<dbReference type="Proteomes" id="UP000626092">
    <property type="component" value="Unassembled WGS sequence"/>
</dbReference>
<dbReference type="CDD" id="cd23129">
    <property type="entry name" value="RING-HC_XBAT35-like"/>
    <property type="match status" value="1"/>
</dbReference>
<keyword evidence="4" id="KW-0863">Zinc-finger</keyword>
<dbReference type="InterPro" id="IPR013083">
    <property type="entry name" value="Znf_RING/FYVE/PHD"/>
</dbReference>
<evidence type="ECO:0000256" key="5">
    <source>
        <dbReference type="SAM" id="MobiDB-lite"/>
    </source>
</evidence>
<dbReference type="EMBL" id="WJXA01000004">
    <property type="protein sequence ID" value="KAF7146662.1"/>
    <property type="molecule type" value="Genomic_DNA"/>
</dbReference>
<feature type="region of interest" description="Disordered" evidence="5">
    <location>
        <begin position="461"/>
        <end position="496"/>
    </location>
</feature>
<name>A0A834H392_RHOSS</name>
<dbReference type="SUPFAM" id="SSF57850">
    <property type="entry name" value="RING/U-box"/>
    <property type="match status" value="1"/>
</dbReference>
<dbReference type="PROSITE" id="PS50088">
    <property type="entry name" value="ANK_REPEAT"/>
    <property type="match status" value="2"/>
</dbReference>
<evidence type="ECO:0000313" key="8">
    <source>
        <dbReference type="Proteomes" id="UP000626092"/>
    </source>
</evidence>
<comment type="caution">
    <text evidence="7">The sequence shown here is derived from an EMBL/GenBank/DDBJ whole genome shotgun (WGS) entry which is preliminary data.</text>
</comment>